<evidence type="ECO:0000313" key="3">
    <source>
        <dbReference type="Proteomes" id="UP000800082"/>
    </source>
</evidence>
<dbReference type="EMBL" id="ML978967">
    <property type="protein sequence ID" value="KAF1928921.1"/>
    <property type="molecule type" value="Genomic_DNA"/>
</dbReference>
<evidence type="ECO:0000256" key="1">
    <source>
        <dbReference type="SAM" id="MobiDB-lite"/>
    </source>
</evidence>
<feature type="region of interest" description="Disordered" evidence="1">
    <location>
        <begin position="59"/>
        <end position="99"/>
    </location>
</feature>
<reference evidence="2" key="1">
    <citation type="journal article" date="2020" name="Stud. Mycol.">
        <title>101 Dothideomycetes genomes: a test case for predicting lifestyles and emergence of pathogens.</title>
        <authorList>
            <person name="Haridas S."/>
            <person name="Albert R."/>
            <person name="Binder M."/>
            <person name="Bloem J."/>
            <person name="Labutti K."/>
            <person name="Salamov A."/>
            <person name="Andreopoulos B."/>
            <person name="Baker S."/>
            <person name="Barry K."/>
            <person name="Bills G."/>
            <person name="Bluhm B."/>
            <person name="Cannon C."/>
            <person name="Castanera R."/>
            <person name="Culley D."/>
            <person name="Daum C."/>
            <person name="Ezra D."/>
            <person name="Gonzalez J."/>
            <person name="Henrissat B."/>
            <person name="Kuo A."/>
            <person name="Liang C."/>
            <person name="Lipzen A."/>
            <person name="Lutzoni F."/>
            <person name="Magnuson J."/>
            <person name="Mondo S."/>
            <person name="Nolan M."/>
            <person name="Ohm R."/>
            <person name="Pangilinan J."/>
            <person name="Park H.-J."/>
            <person name="Ramirez L."/>
            <person name="Alfaro M."/>
            <person name="Sun H."/>
            <person name="Tritt A."/>
            <person name="Yoshinaga Y."/>
            <person name="Zwiers L.-H."/>
            <person name="Turgeon B."/>
            <person name="Goodwin S."/>
            <person name="Spatafora J."/>
            <person name="Crous P."/>
            <person name="Grigoriev I."/>
        </authorList>
    </citation>
    <scope>NUCLEOTIDE SEQUENCE</scope>
    <source>
        <strain evidence="2">CBS 183.55</strain>
    </source>
</reference>
<evidence type="ECO:0000313" key="2">
    <source>
        <dbReference type="EMBL" id="KAF1928921.1"/>
    </source>
</evidence>
<sequence length="119" mass="12834">MDLQVRANVLPLALICLLIRKGDLRNGCLRCLKRFEGQQGQNFEPHVGGGEGLIKSAPAAVRPKPTSEGACVSGASPPPRQLRAAGRRRSGEGQVAAPRHPRLATIQTWIRRLTTHSLA</sequence>
<proteinExistence type="predicted"/>
<dbReference type="GeneID" id="54345141"/>
<dbReference type="AlphaFoldDB" id="A0A6A5RKH8"/>
<dbReference type="Proteomes" id="UP000800082">
    <property type="component" value="Unassembled WGS sequence"/>
</dbReference>
<name>A0A6A5RKH8_9PLEO</name>
<dbReference type="RefSeq" id="XP_033449169.1">
    <property type="nucleotide sequence ID" value="XM_033587495.1"/>
</dbReference>
<keyword evidence="3" id="KW-1185">Reference proteome</keyword>
<accession>A0A6A5RKH8</accession>
<organism evidence="2 3">
    <name type="scientific">Didymella exigua CBS 183.55</name>
    <dbReference type="NCBI Taxonomy" id="1150837"/>
    <lineage>
        <taxon>Eukaryota</taxon>
        <taxon>Fungi</taxon>
        <taxon>Dikarya</taxon>
        <taxon>Ascomycota</taxon>
        <taxon>Pezizomycotina</taxon>
        <taxon>Dothideomycetes</taxon>
        <taxon>Pleosporomycetidae</taxon>
        <taxon>Pleosporales</taxon>
        <taxon>Pleosporineae</taxon>
        <taxon>Didymellaceae</taxon>
        <taxon>Didymella</taxon>
    </lineage>
</organism>
<gene>
    <name evidence="2" type="ORF">M421DRAFT_142853</name>
</gene>
<protein>
    <submittedName>
        <fullName evidence="2">Uncharacterized protein</fullName>
    </submittedName>
</protein>